<dbReference type="Proteomes" id="UP000011705">
    <property type="component" value="Chromosome"/>
</dbReference>
<dbReference type="EC" id="2.8.1.7" evidence="3"/>
<comment type="caution">
    <text evidence="7">The sequence shown here is derived from an EMBL/GenBank/DDBJ whole genome shotgun (WGS) entry which is preliminary data.</text>
</comment>
<dbReference type="Pfam" id="PF00266">
    <property type="entry name" value="Aminotran_5"/>
    <property type="match status" value="1"/>
</dbReference>
<dbReference type="PIRSF" id="PIRSF005572">
    <property type="entry name" value="NifS"/>
    <property type="match status" value="1"/>
</dbReference>
<dbReference type="SUPFAM" id="SSF53383">
    <property type="entry name" value="PLP-dependent transferases"/>
    <property type="match status" value="1"/>
</dbReference>
<comment type="similarity">
    <text evidence="2">Belongs to the class-V pyridoxal-phosphate-dependent aminotransferase family. Csd subfamily.</text>
</comment>
<dbReference type="RefSeq" id="WP_002684136.1">
    <property type="nucleotide sequence ID" value="NZ_CM001795.1"/>
</dbReference>
<dbReference type="InterPro" id="IPR000192">
    <property type="entry name" value="Aminotrans_V_dom"/>
</dbReference>
<evidence type="ECO:0000256" key="2">
    <source>
        <dbReference type="ARBA" id="ARBA00010447"/>
    </source>
</evidence>
<reference evidence="7" key="1">
    <citation type="submission" date="2012-01" db="EMBL/GenBank/DDBJ databases">
        <title>The Genome Sequence of Treponema denticola H-22.</title>
        <authorList>
            <consortium name="The Broad Institute Genome Sequencing Platform"/>
            <person name="Earl A."/>
            <person name="Ward D."/>
            <person name="Feldgarden M."/>
            <person name="Gevers D."/>
            <person name="Blanton J.M."/>
            <person name="Fenno C.J."/>
            <person name="Baranova O.V."/>
            <person name="Mathney J."/>
            <person name="Dewhirst F.E."/>
            <person name="Izard J."/>
            <person name="Young S.K."/>
            <person name="Zeng Q."/>
            <person name="Gargeya S."/>
            <person name="Fitzgerald M."/>
            <person name="Haas B."/>
            <person name="Abouelleil A."/>
            <person name="Alvarado L."/>
            <person name="Arachchi H.M."/>
            <person name="Berlin A."/>
            <person name="Chapman S.B."/>
            <person name="Gearin G."/>
            <person name="Goldberg J."/>
            <person name="Griggs A."/>
            <person name="Gujja S."/>
            <person name="Hansen M."/>
            <person name="Heiman D."/>
            <person name="Howarth C."/>
            <person name="Larimer J."/>
            <person name="Lui A."/>
            <person name="MacDonald P.J.P."/>
            <person name="McCowen C."/>
            <person name="Montmayeur A."/>
            <person name="Murphy C."/>
            <person name="Neiman D."/>
            <person name="Pearson M."/>
            <person name="Priest M."/>
            <person name="Roberts A."/>
            <person name="Saif S."/>
            <person name="Shea T."/>
            <person name="Sisk P."/>
            <person name="Stolte C."/>
            <person name="Sykes S."/>
            <person name="Wortman J."/>
            <person name="Nusbaum C."/>
            <person name="Birren B."/>
        </authorList>
    </citation>
    <scope>NUCLEOTIDE SEQUENCE [LARGE SCALE GENOMIC DNA]</scope>
    <source>
        <strain evidence="7">H-22</strain>
    </source>
</reference>
<feature type="domain" description="Aminotransferase class V" evidence="6">
    <location>
        <begin position="5"/>
        <end position="375"/>
    </location>
</feature>
<dbReference type="PANTHER" id="PTHR43586">
    <property type="entry name" value="CYSTEINE DESULFURASE"/>
    <property type="match status" value="1"/>
</dbReference>
<evidence type="ECO:0000313" key="7">
    <source>
        <dbReference type="EMBL" id="EMB33766.1"/>
    </source>
</evidence>
<dbReference type="InterPro" id="IPR015421">
    <property type="entry name" value="PyrdxlP-dep_Trfase_major"/>
</dbReference>
<dbReference type="Gene3D" id="3.90.1150.10">
    <property type="entry name" value="Aspartate Aminotransferase, domain 1"/>
    <property type="match status" value="1"/>
</dbReference>
<dbReference type="HOGENOM" id="CLU_003433_2_4_12"/>
<name>A0A0E2E5F5_TREDN</name>
<evidence type="ECO:0000256" key="4">
    <source>
        <dbReference type="ARBA" id="ARBA00022898"/>
    </source>
</evidence>
<dbReference type="PANTHER" id="PTHR43586:SF4">
    <property type="entry name" value="ISOPENICILLIN N EPIMERASE"/>
    <property type="match status" value="1"/>
</dbReference>
<dbReference type="EMBL" id="AGDV01000010">
    <property type="protein sequence ID" value="EMB33766.1"/>
    <property type="molecule type" value="Genomic_DNA"/>
</dbReference>
<evidence type="ECO:0000256" key="1">
    <source>
        <dbReference type="ARBA" id="ARBA00001933"/>
    </source>
</evidence>
<dbReference type="PATRIC" id="fig|999432.5.peg.1195"/>
<evidence type="ECO:0000259" key="6">
    <source>
        <dbReference type="Pfam" id="PF00266"/>
    </source>
</evidence>
<dbReference type="InterPro" id="IPR010969">
    <property type="entry name" value="Cys_dSase-rel_unknwn_funct"/>
</dbReference>
<evidence type="ECO:0000256" key="3">
    <source>
        <dbReference type="ARBA" id="ARBA00012239"/>
    </source>
</evidence>
<accession>A0A0E2E5F5</accession>
<gene>
    <name evidence="7" type="ORF">HMPREF9726_01146</name>
</gene>
<comment type="catalytic activity">
    <reaction evidence="5">
        <text>(sulfur carrier)-H + L-cysteine = (sulfur carrier)-SH + L-alanine</text>
        <dbReference type="Rhea" id="RHEA:43892"/>
        <dbReference type="Rhea" id="RHEA-COMP:14737"/>
        <dbReference type="Rhea" id="RHEA-COMP:14739"/>
        <dbReference type="ChEBI" id="CHEBI:29917"/>
        <dbReference type="ChEBI" id="CHEBI:35235"/>
        <dbReference type="ChEBI" id="CHEBI:57972"/>
        <dbReference type="ChEBI" id="CHEBI:64428"/>
        <dbReference type="EC" id="2.8.1.7"/>
    </reaction>
</comment>
<dbReference type="GO" id="GO:0031071">
    <property type="term" value="F:cysteine desulfurase activity"/>
    <property type="evidence" value="ECO:0007669"/>
    <property type="project" value="UniProtKB-EC"/>
</dbReference>
<dbReference type="Gene3D" id="3.40.640.10">
    <property type="entry name" value="Type I PLP-dependent aspartate aminotransferase-like (Major domain)"/>
    <property type="match status" value="1"/>
</dbReference>
<keyword evidence="4" id="KW-0663">Pyridoxal phosphate</keyword>
<sequence>MKKRIFLDNAAGAFPKTPGLDQALAMALNMGTGNINRSTYTETEEAGLAVIETRELLCKLFNFQPATHVIFTSGVTASLNYIIKGFLKSGDRVLTSSFEHNAVMRPLVQMEKLGVKIDRVPGILKNGGAFVDTSSIESMIRPETRLAVFSHASNVTGFIQPIEEIASILKKHNIPLVIDGAQTAGHIPVDLAQLKPAAFCFTGHKGLLGPQGTGGILFDKDFAKEVEPLITGGTGSASDSEETPSFMPDKFEAGTQNIIGIAGLYHSLKWLDTFGIENIHKREQKLLKLFLDGIKDLPIKIAGGDSAENRVGIVSIDFSEFMDNAEAGAAFEEKYGILTRCGLHCSPSAHKSIGTFPQGTVRFSTGPFTIEEEIETAIRAVKELCSRA</sequence>
<comment type="cofactor">
    <cofactor evidence="1">
        <name>pyridoxal 5'-phosphate</name>
        <dbReference type="ChEBI" id="CHEBI:597326"/>
    </cofactor>
</comment>
<proteinExistence type="inferred from homology"/>
<dbReference type="InterPro" id="IPR015422">
    <property type="entry name" value="PyrdxlP-dep_Trfase_small"/>
</dbReference>
<dbReference type="AlphaFoldDB" id="A0A0E2E5F5"/>
<evidence type="ECO:0000256" key="5">
    <source>
        <dbReference type="ARBA" id="ARBA00050776"/>
    </source>
</evidence>
<organism evidence="7">
    <name type="scientific">Treponema denticola H-22</name>
    <dbReference type="NCBI Taxonomy" id="999432"/>
    <lineage>
        <taxon>Bacteria</taxon>
        <taxon>Pseudomonadati</taxon>
        <taxon>Spirochaetota</taxon>
        <taxon>Spirochaetia</taxon>
        <taxon>Spirochaetales</taxon>
        <taxon>Treponemataceae</taxon>
        <taxon>Treponema</taxon>
    </lineage>
</organism>
<dbReference type="NCBIfam" id="TIGR01977">
    <property type="entry name" value="am_tr_V_EF2568"/>
    <property type="match status" value="1"/>
</dbReference>
<protein>
    <recommendedName>
        <fullName evidence="3">cysteine desulfurase</fullName>
        <ecNumber evidence="3">2.8.1.7</ecNumber>
    </recommendedName>
</protein>
<dbReference type="InterPro" id="IPR015424">
    <property type="entry name" value="PyrdxlP-dep_Trfase"/>
</dbReference>
<dbReference type="InterPro" id="IPR016454">
    <property type="entry name" value="Cysteine_dSase"/>
</dbReference>